<dbReference type="STRING" id="459349.CLOAM1092"/>
<dbReference type="HOGENOM" id="CLU_028466_0_0_0"/>
<dbReference type="AlphaFoldDB" id="B0VHY4"/>
<keyword evidence="3" id="KW-1185">Reference proteome</keyword>
<dbReference type="GO" id="GO:0004177">
    <property type="term" value="F:aminopeptidase activity"/>
    <property type="evidence" value="ECO:0007669"/>
    <property type="project" value="InterPro"/>
</dbReference>
<gene>
    <name evidence="2" type="ordered locus">CLOAM1092</name>
</gene>
<dbReference type="KEGG" id="caci:CLOAM1092"/>
<reference evidence="2 3" key="1">
    <citation type="journal article" date="2008" name="J. Bacteriol.">
        <title>'Candidatus Cloacamonas acidaminovorans': genome sequence reconstruction provides a first glimpse of a new bacterial division.</title>
        <authorList>
            <person name="Pelletier E."/>
            <person name="Kreimeyer A."/>
            <person name="Bocs S."/>
            <person name="Rouy Z."/>
            <person name="Gyapay G."/>
            <person name="Chouari R."/>
            <person name="Riviere D."/>
            <person name="Ganesan A."/>
            <person name="Daegelen P."/>
            <person name="Sghir A."/>
            <person name="Cohen G.N."/>
            <person name="Medigue C."/>
            <person name="Weissenbach J."/>
            <person name="Le Paslier D."/>
        </authorList>
    </citation>
    <scope>NUCLEOTIDE SEQUENCE [LARGE SCALE GENOMIC DNA]</scope>
    <source>
        <strain evidence="3">Evry</strain>
    </source>
</reference>
<dbReference type="SUPFAM" id="SSF144052">
    <property type="entry name" value="Thermophilic metalloprotease-like"/>
    <property type="match status" value="1"/>
</dbReference>
<dbReference type="PANTHER" id="PTHR34448">
    <property type="entry name" value="AMINOPEPTIDASE"/>
    <property type="match status" value="1"/>
</dbReference>
<evidence type="ECO:0000256" key="1">
    <source>
        <dbReference type="ARBA" id="ARBA00022723"/>
    </source>
</evidence>
<evidence type="ECO:0008006" key="4">
    <source>
        <dbReference type="Google" id="ProtNLM"/>
    </source>
</evidence>
<dbReference type="InterPro" id="IPR000787">
    <property type="entry name" value="Peptidase_M29"/>
</dbReference>
<dbReference type="PANTHER" id="PTHR34448:SF1">
    <property type="entry name" value="BLL6088 PROTEIN"/>
    <property type="match status" value="1"/>
</dbReference>
<organism evidence="2 3">
    <name type="scientific">Cloacimonas acidaminovorans (strain Evry)</name>
    <dbReference type="NCBI Taxonomy" id="459349"/>
    <lineage>
        <taxon>Bacteria</taxon>
        <taxon>Pseudomonadati</taxon>
        <taxon>Candidatus Cloacimonadota</taxon>
        <taxon>Candidatus Cloacimonadia</taxon>
        <taxon>Candidatus Cloacimonadales</taxon>
        <taxon>Candidatus Cloacimonadaceae</taxon>
        <taxon>Candidatus Cloacimonas</taxon>
    </lineage>
</organism>
<sequence>MKTTYAEIKNRILDCKKPYKILLQRLNSLDILSDMPYAKFFQDLQNLCLQSDKFAAFMEQDPQLKTIPLEQLSTWHNDYYSALGNYDNCLGNPDYAVKLYGEEMGRFLSALYYQFMLMYGNQATNNYLQLEENLRLFFILYDKAISGNTDYADWLKEYRKIVIENHKTKLYWKLYQNYYPEANINYDLIMNSDLNDMRYLYRYGMFITDASIKMAQFINSYPEKQLNDIARYIVQCWIDGFIRARKNYRIKKTANIIVPCGMELLGRLIHQELEKIGIQGQFSVPYKIYENKQFNYDHRFDNALILDRDYTDMVINVYAEVIDDFQELIKGDAGPVYVELFGETPFSPIVKNSVLTLNKEQQELSREMMSKTSQIYYQYYKRDQASFCIIAFPLPEIGEQFQDIFADTLKINLLDSNHYAEIQQKIIDVLDKADYVNVKGKAGNFTDINVKLHTLQNPEKETNFENCVADVNIPVGEVFTSPVLKGTNGTLQVEDIYLGSLRYFNLKIDFEDGWIKDYSCTNFADPEEGKKYIYENLLLPHKSLPIGEFAIGTNTLAYQMARKYNILPLLPILIIEKMGPHFAIGDTCYSHEEDSPHPSFVNGKEMIAVDNEKSITRKKDPLNAYLQKHIDITLPYEMLGSITAVTKNGEKFDIIRDGRFVIPGTEELNIPLQEG</sequence>
<keyword evidence="1" id="KW-0479">Metal-binding</keyword>
<protein>
    <recommendedName>
        <fullName evidence="4">Leucyl aminopeptidase</fullName>
    </recommendedName>
</protein>
<dbReference type="GO" id="GO:0006508">
    <property type="term" value="P:proteolysis"/>
    <property type="evidence" value="ECO:0007669"/>
    <property type="project" value="InterPro"/>
</dbReference>
<dbReference type="GO" id="GO:0046872">
    <property type="term" value="F:metal ion binding"/>
    <property type="evidence" value="ECO:0007669"/>
    <property type="project" value="UniProtKB-KW"/>
</dbReference>
<dbReference type="EMBL" id="CU466930">
    <property type="protein sequence ID" value="CAO80955.1"/>
    <property type="molecule type" value="Genomic_DNA"/>
</dbReference>
<evidence type="ECO:0000313" key="3">
    <source>
        <dbReference type="Proteomes" id="UP000002019"/>
    </source>
</evidence>
<name>B0VHY4_CLOAI</name>
<dbReference type="RefSeq" id="WP_015424813.1">
    <property type="nucleotide sequence ID" value="NC_020449.1"/>
</dbReference>
<proteinExistence type="predicted"/>
<evidence type="ECO:0000313" key="2">
    <source>
        <dbReference type="EMBL" id="CAO80955.1"/>
    </source>
</evidence>
<dbReference type="OrthoDB" id="9803993at2"/>
<dbReference type="eggNOG" id="COG2309">
    <property type="taxonomic scope" value="Bacteria"/>
</dbReference>
<dbReference type="InterPro" id="IPR052170">
    <property type="entry name" value="M29_Exopeptidase"/>
</dbReference>
<dbReference type="Pfam" id="PF02073">
    <property type="entry name" value="Peptidase_M29"/>
    <property type="match status" value="1"/>
</dbReference>
<accession>B0VHY4</accession>
<dbReference type="Proteomes" id="UP000002019">
    <property type="component" value="Chromosome"/>
</dbReference>